<dbReference type="RefSeq" id="WP_380055509.1">
    <property type="nucleotide sequence ID" value="NZ_JBHLTC010000040.1"/>
</dbReference>
<evidence type="ECO:0000259" key="1">
    <source>
        <dbReference type="Pfam" id="PF02470"/>
    </source>
</evidence>
<accession>A0ABV6QVQ1</accession>
<dbReference type="Proteomes" id="UP001589890">
    <property type="component" value="Unassembled WGS sequence"/>
</dbReference>
<dbReference type="EMBL" id="JBHLTC010000040">
    <property type="protein sequence ID" value="MFC0628710.1"/>
    <property type="molecule type" value="Genomic_DNA"/>
</dbReference>
<evidence type="ECO:0000259" key="2">
    <source>
        <dbReference type="Pfam" id="PF11887"/>
    </source>
</evidence>
<dbReference type="InterPro" id="IPR024516">
    <property type="entry name" value="Mce_C"/>
</dbReference>
<feature type="domain" description="Mammalian cell entry C-terminal" evidence="2">
    <location>
        <begin position="117"/>
        <end position="302"/>
    </location>
</feature>
<dbReference type="Pfam" id="PF02470">
    <property type="entry name" value="MlaD"/>
    <property type="match status" value="1"/>
</dbReference>
<gene>
    <name evidence="3" type="ORF">ACFFGN_31885</name>
</gene>
<dbReference type="InterPro" id="IPR052336">
    <property type="entry name" value="MlaD_Phospholipid_Transporter"/>
</dbReference>
<dbReference type="Pfam" id="PF11887">
    <property type="entry name" value="Mce4_CUP1"/>
    <property type="match status" value="1"/>
</dbReference>
<dbReference type="PRINTS" id="PR01782">
    <property type="entry name" value="MCEVIRFACTOR"/>
</dbReference>
<dbReference type="NCBIfam" id="TIGR00996">
    <property type="entry name" value="Mtu_fam_mce"/>
    <property type="match status" value="1"/>
</dbReference>
<name>A0ABV6QVQ1_9ACTN</name>
<dbReference type="InterPro" id="IPR003399">
    <property type="entry name" value="Mce/MlaD"/>
</dbReference>
<comment type="caution">
    <text evidence="3">The sequence shown here is derived from an EMBL/GenBank/DDBJ whole genome shotgun (WGS) entry which is preliminary data.</text>
</comment>
<protein>
    <submittedName>
        <fullName evidence="3">MCE family protein</fullName>
    </submittedName>
</protein>
<evidence type="ECO:0000313" key="4">
    <source>
        <dbReference type="Proteomes" id="UP001589890"/>
    </source>
</evidence>
<organism evidence="3 4">
    <name type="scientific">Kribbella deserti</name>
    <dbReference type="NCBI Taxonomy" id="1926257"/>
    <lineage>
        <taxon>Bacteria</taxon>
        <taxon>Bacillati</taxon>
        <taxon>Actinomycetota</taxon>
        <taxon>Actinomycetes</taxon>
        <taxon>Propionibacteriales</taxon>
        <taxon>Kribbellaceae</taxon>
        <taxon>Kribbella</taxon>
    </lineage>
</organism>
<dbReference type="PANTHER" id="PTHR33371:SF18">
    <property type="entry name" value="MCE-FAMILY PROTEIN MCE3C"/>
    <property type="match status" value="1"/>
</dbReference>
<dbReference type="InterPro" id="IPR005693">
    <property type="entry name" value="Mce"/>
</dbReference>
<keyword evidence="4" id="KW-1185">Reference proteome</keyword>
<reference evidence="3 4" key="1">
    <citation type="submission" date="2024-09" db="EMBL/GenBank/DDBJ databases">
        <authorList>
            <person name="Sun Q."/>
            <person name="Mori K."/>
        </authorList>
    </citation>
    <scope>NUCLEOTIDE SEQUENCE [LARGE SCALE GENOMIC DNA]</scope>
    <source>
        <strain evidence="3 4">CGMCC 1.15906</strain>
    </source>
</reference>
<proteinExistence type="predicted"/>
<feature type="domain" description="Mce/MlaD" evidence="1">
    <location>
        <begin position="39"/>
        <end position="113"/>
    </location>
</feature>
<dbReference type="PANTHER" id="PTHR33371">
    <property type="entry name" value="INTERMEMBRANE PHOSPHOLIPID TRANSPORT SYSTEM BINDING PROTEIN MLAD-RELATED"/>
    <property type="match status" value="1"/>
</dbReference>
<sequence>MKPFREQNQVTIGVVGLTVLGLIMLAGFRAQDLPLIGGGLKYSAQLTEAGGVKPNDEIRVAGVRVGQVRKVELDGSHVRVDFVVDRGVKLGDQTGAEVKLKTLLGQKYIKLLPKGEGRLKEGSEIPLERTISAYDVVDAFSDLANTTERIDTAQLAKALDTLSTTFANTPEEVRASLTGLSRLSKNIAARDAELKKLLKHSEVVTKVLAERNKELITLLRDGNKVFQAVQARRALIHQLLVSTQALSAQITALVRENRKDLAPTLQKVNGVLATLLKNQQSLDASIKGLAPFVRVFTNTLGTGPWFDTYVQNLVPVPEIPLPPITLPSLPLPSLPLPSLPVPNGGAPR</sequence>
<evidence type="ECO:0000313" key="3">
    <source>
        <dbReference type="EMBL" id="MFC0628710.1"/>
    </source>
</evidence>